<evidence type="ECO:0000256" key="7">
    <source>
        <dbReference type="ARBA" id="ARBA00023277"/>
    </source>
</evidence>
<evidence type="ECO:0000256" key="2">
    <source>
        <dbReference type="ARBA" id="ARBA00001933"/>
    </source>
</evidence>
<evidence type="ECO:0000256" key="6">
    <source>
        <dbReference type="ARBA" id="ARBA00022898"/>
    </source>
</evidence>
<dbReference type="GO" id="GO:0005980">
    <property type="term" value="P:glycogen catabolic process"/>
    <property type="evidence" value="ECO:0007669"/>
    <property type="project" value="TreeGrafter"/>
</dbReference>
<dbReference type="PANTHER" id="PTHR11468">
    <property type="entry name" value="GLYCOGEN PHOSPHORYLASE"/>
    <property type="match status" value="1"/>
</dbReference>
<gene>
    <name evidence="11" type="ORF">EHS19_00730</name>
</gene>
<keyword evidence="7 10" id="KW-0119">Carbohydrate metabolism</keyword>
<reference evidence="11 12" key="1">
    <citation type="journal article" date="2019" name="Int. J. Syst. Evol. Microbiol.">
        <title>Bifidobacterium jacchi sp. nov., isolated from the faeces of a baby common marmoset (Callithrix jacchus).</title>
        <authorList>
            <person name="Modesto M."/>
            <person name="Watanabe K."/>
            <person name="Arita M."/>
            <person name="Satti M."/>
            <person name="Oki K."/>
            <person name="Sciavilla P."/>
            <person name="Patavino C."/>
            <person name="Camma C."/>
            <person name="Michelini S."/>
            <person name="Sgorbati B."/>
            <person name="Mattarelli P."/>
        </authorList>
    </citation>
    <scope>NUCLEOTIDE SEQUENCE [LARGE SCALE GENOMIC DNA]</scope>
    <source>
        <strain evidence="11 12">MRM 9.3</strain>
    </source>
</reference>
<keyword evidence="4 10" id="KW-0328">Glycosyltransferase</keyword>
<name>A0A5N5RMJ7_9BIFI</name>
<dbReference type="CDD" id="cd04300">
    <property type="entry name" value="GT35_Glycogen_Phosphorylase"/>
    <property type="match status" value="1"/>
</dbReference>
<dbReference type="GO" id="GO:0008184">
    <property type="term" value="F:glycogen phosphorylase activity"/>
    <property type="evidence" value="ECO:0007669"/>
    <property type="project" value="InterPro"/>
</dbReference>
<dbReference type="SUPFAM" id="SSF53756">
    <property type="entry name" value="UDP-Glycosyltransferase/glycogen phosphorylase"/>
    <property type="match status" value="1"/>
</dbReference>
<evidence type="ECO:0000256" key="9">
    <source>
        <dbReference type="PIRSR" id="PIRSR000460-1"/>
    </source>
</evidence>
<dbReference type="PANTHER" id="PTHR11468:SF3">
    <property type="entry name" value="GLYCOGEN PHOSPHORYLASE, LIVER FORM"/>
    <property type="match status" value="1"/>
</dbReference>
<dbReference type="PIRSF" id="PIRSF000460">
    <property type="entry name" value="Pprylas_GlgP"/>
    <property type="match status" value="1"/>
</dbReference>
<comment type="function">
    <text evidence="8">Phosphorylase is an important allosteric enzyme in carbohydrate metabolism. Enzymes from different sources differ in their regulatory mechanisms and in their natural substrates. However, all known phosphorylases share catalytic and structural properties.</text>
</comment>
<dbReference type="FunFam" id="3.40.50.2000:FF:000149">
    <property type="entry name" value="Glycogen phosphorylase, muscle form"/>
    <property type="match status" value="1"/>
</dbReference>
<evidence type="ECO:0000256" key="8">
    <source>
        <dbReference type="ARBA" id="ARBA00025174"/>
    </source>
</evidence>
<evidence type="ECO:0000256" key="5">
    <source>
        <dbReference type="ARBA" id="ARBA00022679"/>
    </source>
</evidence>
<dbReference type="EMBL" id="RQSP01000002">
    <property type="protein sequence ID" value="KAB5608518.1"/>
    <property type="molecule type" value="Genomic_DNA"/>
</dbReference>
<feature type="modified residue" description="N6-(pyridoxal phosphate)lysine" evidence="9">
    <location>
        <position position="663"/>
    </location>
</feature>
<dbReference type="NCBIfam" id="TIGR02093">
    <property type="entry name" value="P_ylase"/>
    <property type="match status" value="1"/>
</dbReference>
<dbReference type="RefSeq" id="WP_151915889.1">
    <property type="nucleotide sequence ID" value="NZ_RQSP01000002.1"/>
</dbReference>
<dbReference type="EC" id="2.4.1.1" evidence="10"/>
<evidence type="ECO:0000256" key="4">
    <source>
        <dbReference type="ARBA" id="ARBA00022676"/>
    </source>
</evidence>
<dbReference type="AlphaFoldDB" id="A0A5N5RMJ7"/>
<comment type="function">
    <text evidence="10">Allosteric enzyme that catalyzes the rate-limiting step in glycogen catabolism, the phosphorolytic cleavage of glycogen to produce glucose-1-phosphate, and plays a central role in maintaining cellular and organismal glucose homeostasis.</text>
</comment>
<sequence length="814" mass="91139">MTEITAPKSPVTAAAFADEIREQLKYTQNVTPEQATVADVYVAAAKAVRNHLADSWFKTQADTVNGNTKAVGYLSAEFLMGKQLENALLNAGLTDQFDEAVEALGFKPKDVIDAEYEPALGNGGLGRLAACFIDSLASLGVPAFGYGIQYRYGIFKQTFDENGKQVETPDYWLNNEEPWGHIDYNRDQKVSFGGEVVEEDGKKVWKPAWSVRAVPVDYLVPGYKSQRVNTLRLWTAKSYDEFDLLAFNKSEYMDAVKPQVKAENISKILYPEDSTKVGKELRLEQQYFFVAASLHDAIRVFYPGQDKPDLTTFPNKITFQLNDTHPVIGIPELMRILIDEYDYDWDTAWGITQKTFNYTCHTLLPEALEVWPASLIGELLPRHLEIIEKINEQFEAELKDKGVDEETAKDMAIYTGDAVRMAYLATYGGSHVNGVAELHSQLLKDVTLKNFSDAYPDKFTNVTNGVTPRRFVKLANPRLSDLITEGLGTDTWVADLEKLQGLVPLANDDEFVKKFAAVKNANKHDFVAFAKQHYGIDVNENTLFNTMVKRLHEYKRQSLKILAVISQYAAIKNGTVSVDDIQPRTVFFGAKAAPGYYLAKMTIELINNVSKVVNNDPDVQGKLAVYMLPNYNIEMAQNLIPATELDEQISQAGKEASGTGNMKFALNGALTVGTLDGANVEIREKVGAENFFLFGMTVDEVEKLYADGYDPAKYYEADPRLKQAVNLVADGTFSYGDRNAYAPLVADWLTKDWFMTLADFSAYADIQGEIEQLYKDPLEWNRKALLNVANSGYFSSDRSIEDYLTRIWETGPLA</sequence>
<dbReference type="OrthoDB" id="9760804at2"/>
<comment type="catalytic activity">
    <reaction evidence="1 10">
        <text>[(1-&gt;4)-alpha-D-glucosyl](n) + phosphate = [(1-&gt;4)-alpha-D-glucosyl](n-1) + alpha-D-glucose 1-phosphate</text>
        <dbReference type="Rhea" id="RHEA:41732"/>
        <dbReference type="Rhea" id="RHEA-COMP:9584"/>
        <dbReference type="Rhea" id="RHEA-COMP:9586"/>
        <dbReference type="ChEBI" id="CHEBI:15444"/>
        <dbReference type="ChEBI" id="CHEBI:43474"/>
        <dbReference type="ChEBI" id="CHEBI:58601"/>
        <dbReference type="EC" id="2.4.1.1"/>
    </reaction>
</comment>
<keyword evidence="12" id="KW-1185">Reference proteome</keyword>
<comment type="cofactor">
    <cofactor evidence="2 10">
        <name>pyridoxal 5'-phosphate</name>
        <dbReference type="ChEBI" id="CHEBI:597326"/>
    </cofactor>
</comment>
<dbReference type="GO" id="GO:0005737">
    <property type="term" value="C:cytoplasm"/>
    <property type="evidence" value="ECO:0007669"/>
    <property type="project" value="TreeGrafter"/>
</dbReference>
<keyword evidence="6 9" id="KW-0663">Pyridoxal phosphate</keyword>
<dbReference type="GO" id="GO:0030170">
    <property type="term" value="F:pyridoxal phosphate binding"/>
    <property type="evidence" value="ECO:0007669"/>
    <property type="project" value="InterPro"/>
</dbReference>
<evidence type="ECO:0000256" key="10">
    <source>
        <dbReference type="RuleBase" id="RU000587"/>
    </source>
</evidence>
<dbReference type="InterPro" id="IPR011833">
    <property type="entry name" value="Glycg_phsphrylas"/>
</dbReference>
<evidence type="ECO:0000256" key="1">
    <source>
        <dbReference type="ARBA" id="ARBA00001275"/>
    </source>
</evidence>
<comment type="caution">
    <text evidence="11">The sequence shown here is derived from an EMBL/GenBank/DDBJ whole genome shotgun (WGS) entry which is preliminary data.</text>
</comment>
<evidence type="ECO:0000313" key="12">
    <source>
        <dbReference type="Proteomes" id="UP000326336"/>
    </source>
</evidence>
<proteinExistence type="inferred from homology"/>
<dbReference type="InterPro" id="IPR000811">
    <property type="entry name" value="Glyco_trans_35"/>
</dbReference>
<dbReference type="Gene3D" id="3.40.50.2000">
    <property type="entry name" value="Glycogen Phosphorylase B"/>
    <property type="match status" value="2"/>
</dbReference>
<evidence type="ECO:0000256" key="3">
    <source>
        <dbReference type="ARBA" id="ARBA00006047"/>
    </source>
</evidence>
<dbReference type="PROSITE" id="PS00102">
    <property type="entry name" value="PHOSPHORYLASE"/>
    <property type="match status" value="1"/>
</dbReference>
<comment type="similarity">
    <text evidence="3 10">Belongs to the glycogen phosphorylase family.</text>
</comment>
<organism evidence="11 12">
    <name type="scientific">Bifidobacterium jacchi</name>
    <dbReference type="NCBI Taxonomy" id="2490545"/>
    <lineage>
        <taxon>Bacteria</taxon>
        <taxon>Bacillati</taxon>
        <taxon>Actinomycetota</taxon>
        <taxon>Actinomycetes</taxon>
        <taxon>Bifidobacteriales</taxon>
        <taxon>Bifidobacteriaceae</taxon>
        <taxon>Bifidobacterium</taxon>
    </lineage>
</organism>
<protein>
    <recommendedName>
        <fullName evidence="10">Alpha-1,4 glucan phosphorylase</fullName>
        <ecNumber evidence="10">2.4.1.1</ecNumber>
    </recommendedName>
</protein>
<accession>A0A5N5RMJ7</accession>
<evidence type="ECO:0000313" key="11">
    <source>
        <dbReference type="EMBL" id="KAB5608518.1"/>
    </source>
</evidence>
<dbReference type="InterPro" id="IPR035090">
    <property type="entry name" value="Pyridoxal_P_attach_site"/>
</dbReference>
<dbReference type="Pfam" id="PF00343">
    <property type="entry name" value="Phosphorylase"/>
    <property type="match status" value="1"/>
</dbReference>
<keyword evidence="5 10" id="KW-0808">Transferase</keyword>
<dbReference type="Proteomes" id="UP000326336">
    <property type="component" value="Unassembled WGS sequence"/>
</dbReference>